<dbReference type="Pfam" id="PF12276">
    <property type="entry name" value="DUF3617"/>
    <property type="match status" value="1"/>
</dbReference>
<feature type="chain" id="PRO_5021804399" evidence="1">
    <location>
        <begin position="21"/>
        <end position="138"/>
    </location>
</feature>
<evidence type="ECO:0000313" key="2">
    <source>
        <dbReference type="EMBL" id="TVO74905.1"/>
    </source>
</evidence>
<protein>
    <submittedName>
        <fullName evidence="2">DUF3617 family protein</fullName>
    </submittedName>
</protein>
<reference evidence="2 3" key="1">
    <citation type="submission" date="2019-07" db="EMBL/GenBank/DDBJ databases">
        <title>The pathways for chlorine oxyanion respiration interact through the shared metabolite chlorate.</title>
        <authorList>
            <person name="Barnum T.P."/>
            <person name="Cheng Y."/>
            <person name="Hill K.A."/>
            <person name="Lucas L.N."/>
            <person name="Carlson H.K."/>
            <person name="Coates J.D."/>
        </authorList>
    </citation>
    <scope>NUCLEOTIDE SEQUENCE [LARGE SCALE GENOMIC DNA]</scope>
    <source>
        <strain evidence="2 3">BK-1</strain>
    </source>
</reference>
<dbReference type="Proteomes" id="UP000316649">
    <property type="component" value="Unassembled WGS sequence"/>
</dbReference>
<dbReference type="InterPro" id="IPR022061">
    <property type="entry name" value="DUF3617"/>
</dbReference>
<organism evidence="2 3">
    <name type="scientific">Sedimenticola selenatireducens</name>
    <dbReference type="NCBI Taxonomy" id="191960"/>
    <lineage>
        <taxon>Bacteria</taxon>
        <taxon>Pseudomonadati</taxon>
        <taxon>Pseudomonadota</taxon>
        <taxon>Gammaproteobacteria</taxon>
        <taxon>Chromatiales</taxon>
        <taxon>Sedimenticolaceae</taxon>
        <taxon>Sedimenticola</taxon>
    </lineage>
</organism>
<sequence length="138" mass="15047">MLYHLTLTTILLLLSVASHAEGIKLTPGKWQIEVTSSMSMMPQPIIKKLEECITADQLSPAELMKDTGSCKVSDINSSGNKLSWKMICKHHGGEMAGSGQFTSQGSQMNGQMEMAMDLSGQKLTILNKWSGKRMGPCN</sequence>
<comment type="caution">
    <text evidence="2">The sequence shown here is derived from an EMBL/GenBank/DDBJ whole genome shotgun (WGS) entry which is preliminary data.</text>
</comment>
<feature type="signal peptide" evidence="1">
    <location>
        <begin position="1"/>
        <end position="20"/>
    </location>
</feature>
<evidence type="ECO:0000256" key="1">
    <source>
        <dbReference type="SAM" id="SignalP"/>
    </source>
</evidence>
<evidence type="ECO:0000313" key="3">
    <source>
        <dbReference type="Proteomes" id="UP000316649"/>
    </source>
</evidence>
<dbReference type="EMBL" id="VMNH01000010">
    <property type="protein sequence ID" value="TVO74905.1"/>
    <property type="molecule type" value="Genomic_DNA"/>
</dbReference>
<gene>
    <name evidence="2" type="ORF">FHP88_10465</name>
</gene>
<dbReference type="RefSeq" id="WP_144358991.1">
    <property type="nucleotide sequence ID" value="NZ_VMNH01000010.1"/>
</dbReference>
<keyword evidence="1" id="KW-0732">Signal</keyword>
<dbReference type="OrthoDB" id="7063198at2"/>
<name>A0A558DN52_9GAMM</name>
<keyword evidence="3" id="KW-1185">Reference proteome</keyword>
<dbReference type="AlphaFoldDB" id="A0A558DN52"/>
<proteinExistence type="predicted"/>
<accession>A0A558DN52</accession>